<name>A0ABV8UT06_9BACL</name>
<accession>A0ABV8UT06</accession>
<keyword evidence="2" id="KW-1185">Reference proteome</keyword>
<sequence length="156" mass="18036">MQARLVKRDRSYMIGISVTIPSAKRNQIKLNKSVMKRLVSLQRYLTLPGTEEIIAFPSNKKGLDGDEWIIGYSVFSRFPPFKDYELHELPGGTYFVGAQNVELESVYGMMKSHWIMTEMYKPLPVLFECYTISGDHKDVQVYWKVKPQSGTEQKYA</sequence>
<dbReference type="RefSeq" id="WP_378139764.1">
    <property type="nucleotide sequence ID" value="NZ_JBHSEF010000009.1"/>
</dbReference>
<evidence type="ECO:0000313" key="2">
    <source>
        <dbReference type="Proteomes" id="UP001595733"/>
    </source>
</evidence>
<proteinExistence type="predicted"/>
<reference evidence="2" key="1">
    <citation type="journal article" date="2019" name="Int. J. Syst. Evol. Microbiol.">
        <title>The Global Catalogue of Microorganisms (GCM) 10K type strain sequencing project: providing services to taxonomists for standard genome sequencing and annotation.</title>
        <authorList>
            <consortium name="The Broad Institute Genomics Platform"/>
            <consortium name="The Broad Institute Genome Sequencing Center for Infectious Disease"/>
            <person name="Wu L."/>
            <person name="Ma J."/>
        </authorList>
    </citation>
    <scope>NUCLEOTIDE SEQUENCE [LARGE SCALE GENOMIC DNA]</scope>
    <source>
        <strain evidence="2">CCUG 50353</strain>
    </source>
</reference>
<protein>
    <recommendedName>
        <fullName evidence="3">Bacterial transcription activator effector binding domain-containing protein</fullName>
    </recommendedName>
</protein>
<dbReference type="Proteomes" id="UP001595733">
    <property type="component" value="Unassembled WGS sequence"/>
</dbReference>
<dbReference type="EMBL" id="JBHSEF010000009">
    <property type="protein sequence ID" value="MFC4353907.1"/>
    <property type="molecule type" value="Genomic_DNA"/>
</dbReference>
<gene>
    <name evidence="1" type="ORF">ACFO0S_02350</name>
</gene>
<evidence type="ECO:0008006" key="3">
    <source>
        <dbReference type="Google" id="ProtNLM"/>
    </source>
</evidence>
<organism evidence="1 2">
    <name type="scientific">Chryseomicrobium palamuruense</name>
    <dbReference type="NCBI Taxonomy" id="682973"/>
    <lineage>
        <taxon>Bacteria</taxon>
        <taxon>Bacillati</taxon>
        <taxon>Bacillota</taxon>
        <taxon>Bacilli</taxon>
        <taxon>Bacillales</taxon>
        <taxon>Caryophanaceae</taxon>
        <taxon>Chryseomicrobium</taxon>
    </lineage>
</organism>
<comment type="caution">
    <text evidence="1">The sequence shown here is derived from an EMBL/GenBank/DDBJ whole genome shotgun (WGS) entry which is preliminary data.</text>
</comment>
<evidence type="ECO:0000313" key="1">
    <source>
        <dbReference type="EMBL" id="MFC4353907.1"/>
    </source>
</evidence>